<protein>
    <recommendedName>
        <fullName evidence="3">Gingipain propeptide domain-containing protein</fullName>
    </recommendedName>
</protein>
<proteinExistence type="predicted"/>
<evidence type="ECO:0000313" key="1">
    <source>
        <dbReference type="EMBL" id="MDE1465711.1"/>
    </source>
</evidence>
<sequence>MTKIVILIGFFLLSNNLIAFSDIELGLLKKNNGVILYLLNTSLADVYVNKRFAIGPADGLNEVELVFTNADGQKFLFMSKVRTSPASEKDYNLLGADMFVGRYFSLDQLSRYYALVQGEYKVKAIYKDRHLVDKTAFSEKLESKPISITIE</sequence>
<evidence type="ECO:0008006" key="3">
    <source>
        <dbReference type="Google" id="ProtNLM"/>
    </source>
</evidence>
<organism evidence="1 2">
    <name type="scientific">Spartinivicinus poritis</name>
    <dbReference type="NCBI Taxonomy" id="2994640"/>
    <lineage>
        <taxon>Bacteria</taxon>
        <taxon>Pseudomonadati</taxon>
        <taxon>Pseudomonadota</taxon>
        <taxon>Gammaproteobacteria</taxon>
        <taxon>Oceanospirillales</taxon>
        <taxon>Zooshikellaceae</taxon>
        <taxon>Spartinivicinus</taxon>
    </lineage>
</organism>
<dbReference type="EMBL" id="JAPMOU010000079">
    <property type="protein sequence ID" value="MDE1465711.1"/>
    <property type="molecule type" value="Genomic_DNA"/>
</dbReference>
<name>A0ABT5UH67_9GAMM</name>
<accession>A0ABT5UH67</accession>
<dbReference type="RefSeq" id="WP_274692015.1">
    <property type="nucleotide sequence ID" value="NZ_JAPMOU010000079.1"/>
</dbReference>
<gene>
    <name evidence="1" type="ORF">ORQ98_27485</name>
</gene>
<reference evidence="1 2" key="1">
    <citation type="submission" date="2022-11" db="EMBL/GenBank/DDBJ databases">
        <title>Spartinivicinus poritis sp. nov., isolated from scleractinian coral Porites lutea.</title>
        <authorList>
            <person name="Zhang G."/>
            <person name="Cai L."/>
            <person name="Wei Q."/>
        </authorList>
    </citation>
    <scope>NUCLEOTIDE SEQUENCE [LARGE SCALE GENOMIC DNA]</scope>
    <source>
        <strain evidence="1 2">A2-2</strain>
    </source>
</reference>
<dbReference type="Proteomes" id="UP001528823">
    <property type="component" value="Unassembled WGS sequence"/>
</dbReference>
<comment type="caution">
    <text evidence="1">The sequence shown here is derived from an EMBL/GenBank/DDBJ whole genome shotgun (WGS) entry which is preliminary data.</text>
</comment>
<evidence type="ECO:0000313" key="2">
    <source>
        <dbReference type="Proteomes" id="UP001528823"/>
    </source>
</evidence>
<keyword evidence="2" id="KW-1185">Reference proteome</keyword>